<accession>A0A1G4J5L4</accession>
<evidence type="ECO:0000256" key="5">
    <source>
        <dbReference type="SAM" id="Phobius"/>
    </source>
</evidence>
<evidence type="ECO:0000313" key="8">
    <source>
        <dbReference type="Proteomes" id="UP000191144"/>
    </source>
</evidence>
<feature type="transmembrane region" description="Helical" evidence="5">
    <location>
        <begin position="107"/>
        <end position="128"/>
    </location>
</feature>
<feature type="transmembrane region" description="Helical" evidence="5">
    <location>
        <begin position="201"/>
        <end position="222"/>
    </location>
</feature>
<evidence type="ECO:0000313" key="7">
    <source>
        <dbReference type="EMBL" id="SCU85124.1"/>
    </source>
</evidence>
<dbReference type="CDD" id="cd17323">
    <property type="entry name" value="MFS_Tpo1_MDR_like"/>
    <property type="match status" value="1"/>
</dbReference>
<keyword evidence="8" id="KW-1185">Reference proteome</keyword>
<dbReference type="PANTHER" id="PTHR23502">
    <property type="entry name" value="MAJOR FACILITATOR SUPERFAMILY"/>
    <property type="match status" value="1"/>
</dbReference>
<dbReference type="GO" id="GO:0005886">
    <property type="term" value="C:plasma membrane"/>
    <property type="evidence" value="ECO:0007669"/>
    <property type="project" value="TreeGrafter"/>
</dbReference>
<organism evidence="7 8">
    <name type="scientific">Lachancea meyersii CBS 8951</name>
    <dbReference type="NCBI Taxonomy" id="1266667"/>
    <lineage>
        <taxon>Eukaryota</taxon>
        <taxon>Fungi</taxon>
        <taxon>Dikarya</taxon>
        <taxon>Ascomycota</taxon>
        <taxon>Saccharomycotina</taxon>
        <taxon>Saccharomycetes</taxon>
        <taxon>Saccharomycetales</taxon>
        <taxon>Saccharomycetaceae</taxon>
        <taxon>Lachancea</taxon>
    </lineage>
</organism>
<feature type="transmembrane region" description="Helical" evidence="5">
    <location>
        <begin position="382"/>
        <end position="407"/>
    </location>
</feature>
<reference evidence="8" key="1">
    <citation type="submission" date="2016-03" db="EMBL/GenBank/DDBJ databases">
        <authorList>
            <person name="Devillers Hugo."/>
        </authorList>
    </citation>
    <scope>NUCLEOTIDE SEQUENCE [LARGE SCALE GENOMIC DNA]</scope>
</reference>
<dbReference type="InterPro" id="IPR020846">
    <property type="entry name" value="MFS_dom"/>
</dbReference>
<sequence length="551" mass="61270">MGYKEAFANTFLTDVLEYAGLIQIDSNFVQQTHASASSAVSKKRKCSLECDPEAGSEVDVADNANSEVGFEVGSEVGSAEEVDPFLVDWNGDSDPENPLNWSSRKRAFVVAQTMLLTCTTYMGASIYTPGQQQIQEQFHVGHVVGTLNLSLYVFGYGLGPIVFSPLSEVTKIGRQPLYIVTLFLFMIFQAGAATVNNMGGLAVIRFISGVLCSPSLATGGATMGDIISPEKVPVILGLWAVGAVAAPVIAPLLGAAMVVAKDWRWVFWLLMIISAFTLVLLVAFFPETQHNNILHRRAKRLRKQTGDNRYYTRQERADLKIDIRAFLKELFVRPFLVMIMEPAVLAFDLYISLCYGAFYLFFEAFPIVFIGIYKFTLVEMGLAYMGFCVGCVVAYTLLILFLSIYITPKFKNGTFQPEHFLVLAMIVCWSLPFSLFLFGWTARVHWILPIISEIFFVLNVFNLFQSSFAYLAICYPRYLASVFASNGLCRAVFACVFPLFGQAMYKNLGSEKYPVGWGSSLVGFFCIGLAAIPFVFYKYGPTMRGKSRYAN</sequence>
<dbReference type="PANTHER" id="PTHR23502:SF23">
    <property type="entry name" value="FLUCONAZOLE RESISTANCE PROTEIN 1"/>
    <property type="match status" value="1"/>
</dbReference>
<feature type="transmembrane region" description="Helical" evidence="5">
    <location>
        <begin position="265"/>
        <end position="286"/>
    </location>
</feature>
<feature type="transmembrane region" description="Helical" evidence="5">
    <location>
        <begin position="517"/>
        <end position="537"/>
    </location>
</feature>
<evidence type="ECO:0000256" key="3">
    <source>
        <dbReference type="ARBA" id="ARBA00022989"/>
    </source>
</evidence>
<evidence type="ECO:0000256" key="1">
    <source>
        <dbReference type="ARBA" id="ARBA00004141"/>
    </source>
</evidence>
<feature type="transmembrane region" description="Helical" evidence="5">
    <location>
        <begin position="176"/>
        <end position="195"/>
    </location>
</feature>
<proteinExistence type="predicted"/>
<dbReference type="Gene3D" id="1.20.1250.20">
    <property type="entry name" value="MFS general substrate transporter like domains"/>
    <property type="match status" value="1"/>
</dbReference>
<evidence type="ECO:0000256" key="4">
    <source>
        <dbReference type="ARBA" id="ARBA00023136"/>
    </source>
</evidence>
<feature type="transmembrane region" description="Helical" evidence="5">
    <location>
        <begin position="446"/>
        <end position="475"/>
    </location>
</feature>
<dbReference type="Proteomes" id="UP000191144">
    <property type="component" value="Chromosome D"/>
</dbReference>
<gene>
    <name evidence="7" type="ORF">LAME_0D00210G</name>
</gene>
<protein>
    <submittedName>
        <fullName evidence="7">LAME_0D00210g1_1</fullName>
    </submittedName>
</protein>
<dbReference type="Pfam" id="PF07690">
    <property type="entry name" value="MFS_1"/>
    <property type="match status" value="1"/>
</dbReference>
<dbReference type="InterPro" id="IPR011701">
    <property type="entry name" value="MFS"/>
</dbReference>
<dbReference type="AlphaFoldDB" id="A0A1G4J5L4"/>
<feature type="transmembrane region" description="Helical" evidence="5">
    <location>
        <begin position="234"/>
        <end position="259"/>
    </location>
</feature>
<dbReference type="PROSITE" id="PS50850">
    <property type="entry name" value="MFS"/>
    <property type="match status" value="1"/>
</dbReference>
<comment type="subcellular location">
    <subcellularLocation>
        <location evidence="1">Membrane</location>
        <topology evidence="1">Multi-pass membrane protein</topology>
    </subcellularLocation>
</comment>
<dbReference type="GO" id="GO:0042910">
    <property type="term" value="F:xenobiotic transmembrane transporter activity"/>
    <property type="evidence" value="ECO:0007669"/>
    <property type="project" value="InterPro"/>
</dbReference>
<dbReference type="EMBL" id="LT598482">
    <property type="protein sequence ID" value="SCU85124.1"/>
    <property type="molecule type" value="Genomic_DNA"/>
</dbReference>
<name>A0A1G4J5L4_9SACH</name>
<dbReference type="InterPro" id="IPR001958">
    <property type="entry name" value="Tet-R_TetA/multi-R_MdtG-like"/>
</dbReference>
<dbReference type="NCBIfam" id="TIGR00880">
    <property type="entry name" value="2_A_01_02"/>
    <property type="match status" value="1"/>
</dbReference>
<dbReference type="GO" id="GO:0015244">
    <property type="term" value="F:fluconazole transmembrane transporter activity"/>
    <property type="evidence" value="ECO:0007669"/>
    <property type="project" value="TreeGrafter"/>
</dbReference>
<feature type="domain" description="Major facilitator superfamily (MFS) profile" evidence="6">
    <location>
        <begin position="109"/>
        <end position="543"/>
    </location>
</feature>
<dbReference type="InterPro" id="IPR036259">
    <property type="entry name" value="MFS_trans_sf"/>
</dbReference>
<dbReference type="FunFam" id="1.20.1250.20:FF:000011">
    <property type="entry name" value="MFS multidrug transporter, putative"/>
    <property type="match status" value="1"/>
</dbReference>
<feature type="transmembrane region" description="Helical" evidence="5">
    <location>
        <begin position="140"/>
        <end position="164"/>
    </location>
</feature>
<keyword evidence="2 5" id="KW-0812">Transmembrane</keyword>
<dbReference type="OrthoDB" id="3357846at2759"/>
<keyword evidence="3 5" id="KW-1133">Transmembrane helix</keyword>
<evidence type="ECO:0000259" key="6">
    <source>
        <dbReference type="PROSITE" id="PS50850"/>
    </source>
</evidence>
<feature type="transmembrane region" description="Helical" evidence="5">
    <location>
        <begin position="419"/>
        <end position="440"/>
    </location>
</feature>
<evidence type="ECO:0000256" key="2">
    <source>
        <dbReference type="ARBA" id="ARBA00022692"/>
    </source>
</evidence>
<feature type="transmembrane region" description="Helical" evidence="5">
    <location>
        <begin position="487"/>
        <end position="505"/>
    </location>
</feature>
<keyword evidence="4 5" id="KW-0472">Membrane</keyword>
<dbReference type="GO" id="GO:1990961">
    <property type="term" value="P:xenobiotic detoxification by transmembrane export across the plasma membrane"/>
    <property type="evidence" value="ECO:0007669"/>
    <property type="project" value="TreeGrafter"/>
</dbReference>
<dbReference type="SUPFAM" id="SSF103473">
    <property type="entry name" value="MFS general substrate transporter"/>
    <property type="match status" value="1"/>
</dbReference>